<feature type="region of interest" description="Disordered" evidence="1">
    <location>
        <begin position="84"/>
        <end position="145"/>
    </location>
</feature>
<name>A0A918NDH5_9GAMM</name>
<sequence>MNRRQFLYQALSVSAVAIGAGYATLDMARRSGPEWTRIQADQARKAAEKALKNAPPMDEAMVRHRVPASEVATGPSTKTYARPAESMQVAGPATDTPDQPIGIQPEPKVTQPDPVKVARTKPQATSETTPLADNAGQPRSEAEDTAAKIVARSEPQVLDESAVTVDAPEYVAEAEDHKEKVRQKVQHFEYDFSDDVFITGDEYQTLVSILERLNRVQAYVGHGNFNVLSFDSMLRYARYQSRIGDFPQAELDYMEKLFYDDVSRLGFFGDRVVKQLTHVVKDADIEKIPGTGHYLFKGHSQAFYDTVRNKVGDSLVLTSGIRGIVKQYHLFMAKVVQAEGNLSRASRSLAPPGHSYHAIGDFDVGRVGGGLSNFTSEFAETDVFKRLQDLGFVQIRYTTDNDFGVRYEPWHIRVV</sequence>
<dbReference type="Proteomes" id="UP000626148">
    <property type="component" value="Unassembled WGS sequence"/>
</dbReference>
<feature type="compositionally biased region" description="Polar residues" evidence="1">
    <location>
        <begin position="122"/>
        <end position="131"/>
    </location>
</feature>
<evidence type="ECO:0000259" key="2">
    <source>
        <dbReference type="Pfam" id="PF02557"/>
    </source>
</evidence>
<dbReference type="AlphaFoldDB" id="A0A918NDH5"/>
<proteinExistence type="predicted"/>
<evidence type="ECO:0000256" key="1">
    <source>
        <dbReference type="SAM" id="MobiDB-lite"/>
    </source>
</evidence>
<feature type="domain" description="D-alanyl-D-alanine carboxypeptidase-like core" evidence="2">
    <location>
        <begin position="310"/>
        <end position="413"/>
    </location>
</feature>
<dbReference type="EMBL" id="BMXR01000009">
    <property type="protein sequence ID" value="GGX64539.1"/>
    <property type="molecule type" value="Genomic_DNA"/>
</dbReference>
<dbReference type="Pfam" id="PF02557">
    <property type="entry name" value="VanY"/>
    <property type="match status" value="1"/>
</dbReference>
<dbReference type="SUPFAM" id="SSF55166">
    <property type="entry name" value="Hedgehog/DD-peptidase"/>
    <property type="match status" value="1"/>
</dbReference>
<dbReference type="InterPro" id="IPR052179">
    <property type="entry name" value="DD-CPase-like"/>
</dbReference>
<accession>A0A918NDH5</accession>
<protein>
    <submittedName>
        <fullName evidence="3">Twin-arginine translocation pathway signal protein</fullName>
    </submittedName>
</protein>
<gene>
    <name evidence="3" type="ORF">GCM10007392_35430</name>
</gene>
<dbReference type="Gene3D" id="3.30.1380.10">
    <property type="match status" value="1"/>
</dbReference>
<dbReference type="PANTHER" id="PTHR34385">
    <property type="entry name" value="D-ALANYL-D-ALANINE CARBOXYPEPTIDASE"/>
    <property type="match status" value="1"/>
</dbReference>
<reference evidence="3" key="2">
    <citation type="submission" date="2020-09" db="EMBL/GenBank/DDBJ databases">
        <authorList>
            <person name="Sun Q."/>
            <person name="Kim S."/>
        </authorList>
    </citation>
    <scope>NUCLEOTIDE SEQUENCE</scope>
    <source>
        <strain evidence="3">KCTC 22169</strain>
    </source>
</reference>
<organism evidence="3 4">
    <name type="scientific">Saccharospirillum salsuginis</name>
    <dbReference type="NCBI Taxonomy" id="418750"/>
    <lineage>
        <taxon>Bacteria</taxon>
        <taxon>Pseudomonadati</taxon>
        <taxon>Pseudomonadota</taxon>
        <taxon>Gammaproteobacteria</taxon>
        <taxon>Oceanospirillales</taxon>
        <taxon>Saccharospirillaceae</taxon>
        <taxon>Saccharospirillum</taxon>
    </lineage>
</organism>
<reference evidence="3" key="1">
    <citation type="journal article" date="2014" name="Int. J. Syst. Evol. Microbiol.">
        <title>Complete genome sequence of Corynebacterium casei LMG S-19264T (=DSM 44701T), isolated from a smear-ripened cheese.</title>
        <authorList>
            <consortium name="US DOE Joint Genome Institute (JGI-PGF)"/>
            <person name="Walter F."/>
            <person name="Albersmeier A."/>
            <person name="Kalinowski J."/>
            <person name="Ruckert C."/>
        </authorList>
    </citation>
    <scope>NUCLEOTIDE SEQUENCE</scope>
    <source>
        <strain evidence="3">KCTC 22169</strain>
    </source>
</reference>
<dbReference type="CDD" id="cd14814">
    <property type="entry name" value="Peptidase_M15"/>
    <property type="match status" value="1"/>
</dbReference>
<keyword evidence="4" id="KW-1185">Reference proteome</keyword>
<evidence type="ECO:0000313" key="4">
    <source>
        <dbReference type="Proteomes" id="UP000626148"/>
    </source>
</evidence>
<dbReference type="GO" id="GO:0006508">
    <property type="term" value="P:proteolysis"/>
    <property type="evidence" value="ECO:0007669"/>
    <property type="project" value="InterPro"/>
</dbReference>
<evidence type="ECO:0000313" key="3">
    <source>
        <dbReference type="EMBL" id="GGX64539.1"/>
    </source>
</evidence>
<dbReference type="InterPro" id="IPR003709">
    <property type="entry name" value="VanY-like_core_dom"/>
</dbReference>
<dbReference type="GO" id="GO:0008233">
    <property type="term" value="F:peptidase activity"/>
    <property type="evidence" value="ECO:0007669"/>
    <property type="project" value="InterPro"/>
</dbReference>
<comment type="caution">
    <text evidence="3">The sequence shown here is derived from an EMBL/GenBank/DDBJ whole genome shotgun (WGS) entry which is preliminary data.</text>
</comment>
<dbReference type="PANTHER" id="PTHR34385:SF1">
    <property type="entry name" value="PEPTIDOGLYCAN L-ALANYL-D-GLUTAMATE ENDOPEPTIDASE CWLK"/>
    <property type="match status" value="1"/>
</dbReference>
<dbReference type="RefSeq" id="WP_189611145.1">
    <property type="nucleotide sequence ID" value="NZ_BMXR01000009.1"/>
</dbReference>
<dbReference type="InterPro" id="IPR009045">
    <property type="entry name" value="Zn_M74/Hedgehog-like"/>
</dbReference>